<dbReference type="SUPFAM" id="SSF50952">
    <property type="entry name" value="Soluble quinoprotein glucose dehydrogenase"/>
    <property type="match status" value="1"/>
</dbReference>
<sequence>MAPPRRLALLATLAAALSVVTASTYCQYEKPAAKLVTAPGVEYKVLLDGLSDPRGLVVDTEGNLLLVERGGGGKGVTRVVLDDGHGAHVCFKSKSQLVPDSKLKLNHAIALSKDGRTLFASSFSDVYAWKYDAVEGKVGQRRHVITGMRQGGHATRTLLIPELNPDLLLVSRGSDGNVDKGTTDMDSARSQIRVFKLDELLNADYPVQYSSGAVLGWGLRNSVGVTQDPSTGNIWSVENSLDDMKRRGKDIHQSNPGEELNFHGRPDDTYSDVYGKNFGYPVCVTMYDSSNVGRYPGGAETGKPMVGDHMPKNWTDDWCQRETVAPRITFESHLAPLDIKFQDDGSAAYISFHGSWNRQPAAGYRVSRVSFSDGFPVHERNSREAEEKVIWNADESVCPSGCFRPVGLAMGRSGERLFVTSDATGELIVVTGFKGDYGRSRGKSKSRGGQGS</sequence>
<gene>
    <name evidence="3" type="ORF">HRG_03699</name>
</gene>
<evidence type="ECO:0000313" key="3">
    <source>
        <dbReference type="EMBL" id="KAH0965683.1"/>
    </source>
</evidence>
<keyword evidence="1" id="KW-0732">Signal</keyword>
<dbReference type="GeneID" id="68352828"/>
<organism evidence="3 4">
    <name type="scientific">Hirsutella rhossiliensis</name>
    <dbReference type="NCBI Taxonomy" id="111463"/>
    <lineage>
        <taxon>Eukaryota</taxon>
        <taxon>Fungi</taxon>
        <taxon>Dikarya</taxon>
        <taxon>Ascomycota</taxon>
        <taxon>Pezizomycotina</taxon>
        <taxon>Sordariomycetes</taxon>
        <taxon>Hypocreomycetidae</taxon>
        <taxon>Hypocreales</taxon>
        <taxon>Ophiocordycipitaceae</taxon>
        <taxon>Hirsutella</taxon>
    </lineage>
</organism>
<dbReference type="OrthoDB" id="507128at2759"/>
<feature type="chain" id="PRO_5040131850" evidence="1">
    <location>
        <begin position="23"/>
        <end position="452"/>
    </location>
</feature>
<dbReference type="InterPro" id="IPR054539">
    <property type="entry name" value="Beta-prop_PDH"/>
</dbReference>
<dbReference type="Pfam" id="PF22807">
    <property type="entry name" value="TrAA12"/>
    <property type="match status" value="1"/>
</dbReference>
<accession>A0A9P8N102</accession>
<proteinExistence type="predicted"/>
<keyword evidence="4" id="KW-1185">Reference proteome</keyword>
<feature type="signal peptide" evidence="1">
    <location>
        <begin position="1"/>
        <end position="22"/>
    </location>
</feature>
<evidence type="ECO:0000259" key="2">
    <source>
        <dbReference type="Pfam" id="PF22807"/>
    </source>
</evidence>
<evidence type="ECO:0000313" key="4">
    <source>
        <dbReference type="Proteomes" id="UP000824596"/>
    </source>
</evidence>
<dbReference type="Proteomes" id="UP000824596">
    <property type="component" value="Unassembled WGS sequence"/>
</dbReference>
<dbReference type="AlphaFoldDB" id="A0A9P8N102"/>
<evidence type="ECO:0000256" key="1">
    <source>
        <dbReference type="SAM" id="SignalP"/>
    </source>
</evidence>
<reference evidence="3" key="1">
    <citation type="submission" date="2021-09" db="EMBL/GenBank/DDBJ databases">
        <title>A high-quality genome of the endoparasitic fungus Hirsutella rhossiliensis with a comparison of Hirsutella genomes reveals transposable elements contributing to genome size variation.</title>
        <authorList>
            <person name="Lin R."/>
            <person name="Jiao Y."/>
            <person name="Sun X."/>
            <person name="Ling J."/>
            <person name="Xie B."/>
            <person name="Cheng X."/>
        </authorList>
    </citation>
    <scope>NUCLEOTIDE SEQUENCE</scope>
    <source>
        <strain evidence="3">HR02</strain>
    </source>
</reference>
<dbReference type="InterPro" id="IPR011041">
    <property type="entry name" value="Quinoprot_gluc/sorb_DH_b-prop"/>
</dbReference>
<protein>
    <submittedName>
        <fullName evidence="3">NHL repeat-containing protein</fullName>
    </submittedName>
</protein>
<dbReference type="Gene3D" id="2.120.10.30">
    <property type="entry name" value="TolB, C-terminal domain"/>
    <property type="match status" value="1"/>
</dbReference>
<name>A0A9P8N102_9HYPO</name>
<feature type="domain" description="Pyrroloquinoline quinone-dependent pyranose dehydrogenase beta-propeller" evidence="2">
    <location>
        <begin position="36"/>
        <end position="431"/>
    </location>
</feature>
<dbReference type="RefSeq" id="XP_044723196.1">
    <property type="nucleotide sequence ID" value="XM_044862170.1"/>
</dbReference>
<dbReference type="EMBL" id="JAIZPD010000003">
    <property type="protein sequence ID" value="KAH0965683.1"/>
    <property type="molecule type" value="Genomic_DNA"/>
</dbReference>
<comment type="caution">
    <text evidence="3">The sequence shown here is derived from an EMBL/GenBank/DDBJ whole genome shotgun (WGS) entry which is preliminary data.</text>
</comment>
<dbReference type="InterPro" id="IPR011042">
    <property type="entry name" value="6-blade_b-propeller_TolB-like"/>
</dbReference>